<dbReference type="AlphaFoldDB" id="A0A7R9JZD9"/>
<dbReference type="EMBL" id="OE841421">
    <property type="protein sequence ID" value="CAD7595660.1"/>
    <property type="molecule type" value="Genomic_DNA"/>
</dbReference>
<sequence>MTLDSRYPALRRGGGGAPSGSATASMGWLNTANLIQIPIYVVSVAADGTNTLHLLRNSRGTGAISVKQTPSSVKFPSMALKDSFPSVQPSASLFSVCGFQGASSKYCLFSYGPEFEPPCQHVTGGVPKTARFPQASPRHLDPLALGYCGGPPPPGPGIWSLGTGGGITVNQPDVKSRSMNSPNRGERSNCHDRATTLLCYLISSLPDKFINHSIN</sequence>
<feature type="region of interest" description="Disordered" evidence="1">
    <location>
        <begin position="1"/>
        <end position="21"/>
    </location>
</feature>
<protein>
    <submittedName>
        <fullName evidence="2">Uncharacterized protein</fullName>
    </submittedName>
</protein>
<reference evidence="2" key="1">
    <citation type="submission" date="2020-11" db="EMBL/GenBank/DDBJ databases">
        <authorList>
            <person name="Tran Van P."/>
        </authorList>
    </citation>
    <scope>NUCLEOTIDE SEQUENCE</scope>
</reference>
<evidence type="ECO:0000313" key="2">
    <source>
        <dbReference type="EMBL" id="CAD7595660.1"/>
    </source>
</evidence>
<organism evidence="2">
    <name type="scientific">Timema genevievae</name>
    <name type="common">Walking stick</name>
    <dbReference type="NCBI Taxonomy" id="629358"/>
    <lineage>
        <taxon>Eukaryota</taxon>
        <taxon>Metazoa</taxon>
        <taxon>Ecdysozoa</taxon>
        <taxon>Arthropoda</taxon>
        <taxon>Hexapoda</taxon>
        <taxon>Insecta</taxon>
        <taxon>Pterygota</taxon>
        <taxon>Neoptera</taxon>
        <taxon>Polyneoptera</taxon>
        <taxon>Phasmatodea</taxon>
        <taxon>Timematodea</taxon>
        <taxon>Timematoidea</taxon>
        <taxon>Timematidae</taxon>
        <taxon>Timema</taxon>
    </lineage>
</organism>
<accession>A0A7R9JZD9</accession>
<name>A0A7R9JZD9_TIMGE</name>
<gene>
    <name evidence="2" type="ORF">TGEB3V08_LOCUS6123</name>
</gene>
<evidence type="ECO:0000256" key="1">
    <source>
        <dbReference type="SAM" id="MobiDB-lite"/>
    </source>
</evidence>
<proteinExistence type="predicted"/>